<keyword evidence="1" id="KW-0812">Transmembrane</keyword>
<keyword evidence="3" id="KW-1185">Reference proteome</keyword>
<dbReference type="EMBL" id="CAICTM010000345">
    <property type="protein sequence ID" value="CAB9508402.1"/>
    <property type="molecule type" value="Genomic_DNA"/>
</dbReference>
<dbReference type="Pfam" id="PF12263">
    <property type="entry name" value="DUF3611"/>
    <property type="match status" value="1"/>
</dbReference>
<evidence type="ECO:0000313" key="3">
    <source>
        <dbReference type="Proteomes" id="UP001153069"/>
    </source>
</evidence>
<proteinExistence type="predicted"/>
<organism evidence="2 3">
    <name type="scientific">Seminavis robusta</name>
    <dbReference type="NCBI Taxonomy" id="568900"/>
    <lineage>
        <taxon>Eukaryota</taxon>
        <taxon>Sar</taxon>
        <taxon>Stramenopiles</taxon>
        <taxon>Ochrophyta</taxon>
        <taxon>Bacillariophyta</taxon>
        <taxon>Bacillariophyceae</taxon>
        <taxon>Bacillariophycidae</taxon>
        <taxon>Naviculales</taxon>
        <taxon>Naviculaceae</taxon>
        <taxon>Seminavis</taxon>
    </lineage>
</organism>
<dbReference type="PANTHER" id="PTHR34548:SF2">
    <property type="entry name" value="PROTEIN TIC 21, CHLOROPLASTIC"/>
    <property type="match status" value="1"/>
</dbReference>
<evidence type="ECO:0000256" key="1">
    <source>
        <dbReference type="SAM" id="Phobius"/>
    </source>
</evidence>
<dbReference type="PANTHER" id="PTHR34548">
    <property type="entry name" value="PROTEIN TIC 21, CHLOROPLASTIC"/>
    <property type="match status" value="1"/>
</dbReference>
<protein>
    <submittedName>
        <fullName evidence="2">Uncharacterized protein</fullName>
    </submittedName>
</protein>
<gene>
    <name evidence="2" type="ORF">SEMRO_346_G122590.1</name>
</gene>
<feature type="transmembrane region" description="Helical" evidence="1">
    <location>
        <begin position="127"/>
        <end position="150"/>
    </location>
</feature>
<feature type="transmembrane region" description="Helical" evidence="1">
    <location>
        <begin position="73"/>
        <end position="92"/>
    </location>
</feature>
<sequence length="167" mass="18193">MILTVTSSVILIFAKNVVTGLRDASVNFVLAGTGIVASFISIFWTWAGGARLSRRLVRRATSRVQAANMLRRAIKVGISLNLIGMFLTLLGAEQTVGVLAIKVMTQRPWNSAGGMGMMEYGLQPLDILVVQANTNSLLSHFASLVCFLYLNRYVDKLDPPSEDDETS</sequence>
<dbReference type="Proteomes" id="UP001153069">
    <property type="component" value="Unassembled WGS sequence"/>
</dbReference>
<dbReference type="AlphaFoldDB" id="A0A9N8DTI8"/>
<evidence type="ECO:0000313" key="2">
    <source>
        <dbReference type="EMBL" id="CAB9508402.1"/>
    </source>
</evidence>
<accession>A0A9N8DTI8</accession>
<comment type="caution">
    <text evidence="2">The sequence shown here is derived from an EMBL/GenBank/DDBJ whole genome shotgun (WGS) entry which is preliminary data.</text>
</comment>
<keyword evidence="1" id="KW-1133">Transmembrane helix</keyword>
<name>A0A9N8DTI8_9STRA</name>
<feature type="transmembrane region" description="Helical" evidence="1">
    <location>
        <begin position="30"/>
        <end position="52"/>
    </location>
</feature>
<keyword evidence="1" id="KW-0472">Membrane</keyword>
<dbReference type="OrthoDB" id="5900at2759"/>
<reference evidence="2" key="1">
    <citation type="submission" date="2020-06" db="EMBL/GenBank/DDBJ databases">
        <authorList>
            <consortium name="Plant Systems Biology data submission"/>
        </authorList>
    </citation>
    <scope>NUCLEOTIDE SEQUENCE</scope>
    <source>
        <strain evidence="2">D6</strain>
    </source>
</reference>
<dbReference type="InterPro" id="IPR022051">
    <property type="entry name" value="DUF3611"/>
</dbReference>